<keyword evidence="2 3" id="KW-0040">ANK repeat</keyword>
<keyword evidence="1" id="KW-0677">Repeat</keyword>
<evidence type="ECO:0000313" key="5">
    <source>
        <dbReference type="Proteomes" id="UP000019471"/>
    </source>
</evidence>
<dbReference type="PANTHER" id="PTHR24198">
    <property type="entry name" value="ANKYRIN REPEAT AND PROTEIN KINASE DOMAIN-CONTAINING PROTEIN"/>
    <property type="match status" value="1"/>
</dbReference>
<organism evidence="4 5">
    <name type="scientific">Cladophialophora psammophila CBS 110553</name>
    <dbReference type="NCBI Taxonomy" id="1182543"/>
    <lineage>
        <taxon>Eukaryota</taxon>
        <taxon>Fungi</taxon>
        <taxon>Dikarya</taxon>
        <taxon>Ascomycota</taxon>
        <taxon>Pezizomycotina</taxon>
        <taxon>Eurotiomycetes</taxon>
        <taxon>Chaetothyriomycetidae</taxon>
        <taxon>Chaetothyriales</taxon>
        <taxon>Herpotrichiellaceae</taxon>
        <taxon>Cladophialophora</taxon>
    </lineage>
</organism>
<proteinExistence type="predicted"/>
<dbReference type="EMBL" id="AMGX01000002">
    <property type="protein sequence ID" value="EXJ75204.1"/>
    <property type="molecule type" value="Genomic_DNA"/>
</dbReference>
<keyword evidence="5" id="KW-1185">Reference proteome</keyword>
<dbReference type="PROSITE" id="PS50297">
    <property type="entry name" value="ANK_REP_REGION"/>
    <property type="match status" value="7"/>
</dbReference>
<dbReference type="PANTHER" id="PTHR24198:SF165">
    <property type="entry name" value="ANKYRIN REPEAT-CONTAINING PROTEIN-RELATED"/>
    <property type="match status" value="1"/>
</dbReference>
<dbReference type="Pfam" id="PF00023">
    <property type="entry name" value="Ank"/>
    <property type="match status" value="1"/>
</dbReference>
<evidence type="ECO:0000313" key="4">
    <source>
        <dbReference type="EMBL" id="EXJ75204.1"/>
    </source>
</evidence>
<comment type="caution">
    <text evidence="4">The sequence shown here is derived from an EMBL/GenBank/DDBJ whole genome shotgun (WGS) entry which is preliminary data.</text>
</comment>
<feature type="repeat" description="ANK" evidence="3">
    <location>
        <begin position="228"/>
        <end position="265"/>
    </location>
</feature>
<feature type="repeat" description="ANK" evidence="3">
    <location>
        <begin position="721"/>
        <end position="753"/>
    </location>
</feature>
<dbReference type="PRINTS" id="PR01415">
    <property type="entry name" value="ANKYRIN"/>
</dbReference>
<dbReference type="InterPro" id="IPR036770">
    <property type="entry name" value="Ankyrin_rpt-contain_sf"/>
</dbReference>
<feature type="repeat" description="ANK" evidence="3">
    <location>
        <begin position="791"/>
        <end position="823"/>
    </location>
</feature>
<evidence type="ECO:0000256" key="3">
    <source>
        <dbReference type="PROSITE-ProRule" id="PRU00023"/>
    </source>
</evidence>
<feature type="repeat" description="ANK" evidence="3">
    <location>
        <begin position="826"/>
        <end position="858"/>
    </location>
</feature>
<gene>
    <name evidence="4" type="ORF">A1O5_01900</name>
</gene>
<sequence>MTLPQHSSPAVDFLNLTLFMVSNKLFTLDSDMSKKVYNWIQRRSDVGVLEYLLSVGGPTAEALAEQFFSLAMEEKDAPTVKRILDSGLNPNELRRSNSWYQLTPLQRACELRSLELVRVLLDAGADVNSSLRNTKSPLSYLIHRIVANWDGDGTENWDGDDIENSDIDDIENRNLDDIELVQVLLRAGANVNPPDESPLTEVASSCIPKLVAVLLSAGADPNVSDDHSGTTPLSAAVQSRGPISDIISIVRHLLQAGAHVNAVTSDCDGETVTVLEAALSSSSVELSSSSVDLIRILLERGAHVTESALVGAVEVGNLDIVNLFLRSSARVTQKAIKEAARSGQWGIFWHLLDSAEDSIKESNLSDALTAAINRGEKDLVDTLSTSGAKLRSSPGLTAAIQAAASRGDISVLRLLLSDGSKYRATAIESLGCALSVAIAQGKSDVTTLLLTAGADVNDRNTKTESTPLLEAIRQKDAGLSQRLLAAGAEVNTTITNHQGIDHRCTTSALPAAVEFGHHPLIRDIIAAGGDVNAPAWEKGKTALTIAVERGDSTIIQLLIDAGADVNASAASYFGYTALSAAVRNNDINMVHFLLDLGADPNEQSLTAAVYKSIEVMQTLLTARLARYKHFSTGFGCPKLQHAIASSNAVMIEALLSSGVDPNTIVRFHYGEYKNFVHSSVELHRESAFGTAIRVDKSKDLWVIQMLLHRGADPNKVVNDTRDNTALLSAIKQGRPELVKMLIAAGADVNLPPVDRVSATPLQRAVERGKTDIIDILLEQGADVNAPPCGRTGATALQFAAINGYIGIATILLAKGANINASPAKIGGRTALEGAAEHGRIDMLQFLLDAGVQLIGQGSEQYARARELASENGHIAARRLLEAYYARQVMAI</sequence>
<dbReference type="OrthoDB" id="194358at2759"/>
<accession>W9XY38</accession>
<dbReference type="Pfam" id="PF12796">
    <property type="entry name" value="Ank_2"/>
    <property type="match status" value="4"/>
</dbReference>
<dbReference type="eggNOG" id="KOG4177">
    <property type="taxonomic scope" value="Eukaryota"/>
</dbReference>
<dbReference type="Gene3D" id="1.25.40.20">
    <property type="entry name" value="Ankyrin repeat-containing domain"/>
    <property type="match status" value="4"/>
</dbReference>
<dbReference type="PROSITE" id="PS50088">
    <property type="entry name" value="ANK_REPEAT"/>
    <property type="match status" value="9"/>
</dbReference>
<evidence type="ECO:0000256" key="2">
    <source>
        <dbReference type="ARBA" id="ARBA00023043"/>
    </source>
</evidence>
<feature type="repeat" description="ANK" evidence="3">
    <location>
        <begin position="573"/>
        <end position="605"/>
    </location>
</feature>
<dbReference type="GeneID" id="19186633"/>
<feature type="repeat" description="ANK" evidence="3">
    <location>
        <begin position="433"/>
        <end position="461"/>
    </location>
</feature>
<dbReference type="STRING" id="1182543.W9XY38"/>
<dbReference type="RefSeq" id="XP_007740706.1">
    <property type="nucleotide sequence ID" value="XM_007742516.1"/>
</dbReference>
<dbReference type="SMART" id="SM00248">
    <property type="entry name" value="ANK"/>
    <property type="match status" value="19"/>
</dbReference>
<feature type="repeat" description="ANK" evidence="3">
    <location>
        <begin position="756"/>
        <end position="788"/>
    </location>
</feature>
<dbReference type="Proteomes" id="UP000019471">
    <property type="component" value="Unassembled WGS sequence"/>
</dbReference>
<feature type="repeat" description="ANK" evidence="3">
    <location>
        <begin position="538"/>
        <end position="570"/>
    </location>
</feature>
<feature type="repeat" description="ANK" evidence="3">
    <location>
        <begin position="100"/>
        <end position="132"/>
    </location>
</feature>
<dbReference type="InterPro" id="IPR002110">
    <property type="entry name" value="Ankyrin_rpt"/>
</dbReference>
<evidence type="ECO:0000256" key="1">
    <source>
        <dbReference type="ARBA" id="ARBA00022737"/>
    </source>
</evidence>
<reference evidence="4 5" key="1">
    <citation type="submission" date="2013-03" db="EMBL/GenBank/DDBJ databases">
        <title>The Genome Sequence of Cladophialophora psammophila CBS 110553.</title>
        <authorList>
            <consortium name="The Broad Institute Genomics Platform"/>
            <person name="Cuomo C."/>
            <person name="de Hoog S."/>
            <person name="Gorbushina A."/>
            <person name="Walker B."/>
            <person name="Young S.K."/>
            <person name="Zeng Q."/>
            <person name="Gargeya S."/>
            <person name="Fitzgerald M."/>
            <person name="Haas B."/>
            <person name="Abouelleil A."/>
            <person name="Allen A.W."/>
            <person name="Alvarado L."/>
            <person name="Arachchi H.M."/>
            <person name="Berlin A.M."/>
            <person name="Chapman S.B."/>
            <person name="Gainer-Dewar J."/>
            <person name="Goldberg J."/>
            <person name="Griggs A."/>
            <person name="Gujja S."/>
            <person name="Hansen M."/>
            <person name="Howarth C."/>
            <person name="Imamovic A."/>
            <person name="Ireland A."/>
            <person name="Larimer J."/>
            <person name="McCowan C."/>
            <person name="Murphy C."/>
            <person name="Pearson M."/>
            <person name="Poon T.W."/>
            <person name="Priest M."/>
            <person name="Roberts A."/>
            <person name="Saif S."/>
            <person name="Shea T."/>
            <person name="Sisk P."/>
            <person name="Sykes S."/>
            <person name="Wortman J."/>
            <person name="Nusbaum C."/>
            <person name="Birren B."/>
        </authorList>
    </citation>
    <scope>NUCLEOTIDE SEQUENCE [LARGE SCALE GENOMIC DNA]</scope>
    <source>
        <strain evidence="4 5">CBS 110553</strain>
    </source>
</reference>
<protein>
    <submittedName>
        <fullName evidence="4">Uncharacterized protein</fullName>
    </submittedName>
</protein>
<dbReference type="AlphaFoldDB" id="W9XY38"/>
<dbReference type="HOGENOM" id="CLU_007262_0_0_1"/>
<dbReference type="SUPFAM" id="SSF48403">
    <property type="entry name" value="Ankyrin repeat"/>
    <property type="match status" value="2"/>
</dbReference>
<name>W9XY38_9EURO</name>